<proteinExistence type="predicted"/>
<evidence type="ECO:0000313" key="2">
    <source>
        <dbReference type="EMBL" id="MRX69728.1"/>
    </source>
</evidence>
<evidence type="ECO:0000256" key="1">
    <source>
        <dbReference type="SAM" id="Phobius"/>
    </source>
</evidence>
<organism evidence="3 4">
    <name type="scientific">Flavobacterium resistens</name>
    <dbReference type="NCBI Taxonomy" id="443612"/>
    <lineage>
        <taxon>Bacteria</taxon>
        <taxon>Pseudomonadati</taxon>
        <taxon>Bacteroidota</taxon>
        <taxon>Flavobacteriia</taxon>
        <taxon>Flavobacteriales</taxon>
        <taxon>Flavobacteriaceae</taxon>
        <taxon>Flavobacterium</taxon>
    </lineage>
</organism>
<keyword evidence="1" id="KW-0812">Transmembrane</keyword>
<keyword evidence="5" id="KW-1185">Reference proteome</keyword>
<keyword evidence="1" id="KW-0472">Membrane</keyword>
<evidence type="ECO:0000313" key="4">
    <source>
        <dbReference type="Proteomes" id="UP000317289"/>
    </source>
</evidence>
<gene>
    <name evidence="2" type="ORF">GJU42_17290</name>
    <name evidence="3" type="ORF">SAMN06265349_10250</name>
</gene>
<dbReference type="EMBL" id="FXTA01000002">
    <property type="protein sequence ID" value="SMO52306.1"/>
    <property type="molecule type" value="Genomic_DNA"/>
</dbReference>
<evidence type="ECO:0000313" key="5">
    <source>
        <dbReference type="Proteomes" id="UP000468990"/>
    </source>
</evidence>
<keyword evidence="1" id="KW-1133">Transmembrane helix</keyword>
<dbReference type="OrthoDB" id="1452530at2"/>
<dbReference type="AlphaFoldDB" id="A0A521BYQ3"/>
<dbReference type="EMBL" id="WKKG01000009">
    <property type="protein sequence ID" value="MRX69728.1"/>
    <property type="molecule type" value="Genomic_DNA"/>
</dbReference>
<protein>
    <recommendedName>
        <fullName evidence="6">Chain length determinant protein</fullName>
    </recommendedName>
</protein>
<dbReference type="RefSeq" id="WP_142449887.1">
    <property type="nucleotide sequence ID" value="NZ_FXTA01000002.1"/>
</dbReference>
<evidence type="ECO:0008006" key="6">
    <source>
        <dbReference type="Google" id="ProtNLM"/>
    </source>
</evidence>
<sequence length="324" mass="37405">MSTKVPQNTDQEIDIFQLSKSIGGFFDRVSRSIFRTIQFFIRNWITVLILFVLGVALGFYLDSNKKTFKNEVVVAPNFESVDYLYAKIDLIQAKIAAGDVDFLLQMGISDRNAIKKIEIKPVADVYKFIEDKEQNLELIKLMAEVGDVKKVLEDNVTSKNYTYHTITFVSNEEISEKQVIEPLLKYLNNSTYFDAIQKIGYKNLEKEIAQNDTIIAQIDEVLKGLSSKSKSDKVVYYNENLQLNDILKTKQKLILDQGKNRFRLITFDKTIKEINSTLNINENKIVNGNLKMILPFVFIFVFVLVSLFLNFYRKQLALSKENQL</sequence>
<dbReference type="Proteomes" id="UP000468990">
    <property type="component" value="Unassembled WGS sequence"/>
</dbReference>
<dbReference type="Proteomes" id="UP000317289">
    <property type="component" value="Unassembled WGS sequence"/>
</dbReference>
<feature type="transmembrane region" description="Helical" evidence="1">
    <location>
        <begin position="40"/>
        <end position="61"/>
    </location>
</feature>
<reference evidence="2 5" key="2">
    <citation type="submission" date="2019-11" db="EMBL/GenBank/DDBJ databases">
        <title>Flavobacterium resistens genome.</title>
        <authorList>
            <person name="Wilson V.M."/>
            <person name="Newman J.D."/>
        </authorList>
    </citation>
    <scope>NUCLEOTIDE SEQUENCE [LARGE SCALE GENOMIC DNA]</scope>
    <source>
        <strain evidence="2 5">DSM 19382</strain>
    </source>
</reference>
<name>A0A521BYQ3_9FLAO</name>
<feature type="transmembrane region" description="Helical" evidence="1">
    <location>
        <begin position="292"/>
        <end position="312"/>
    </location>
</feature>
<evidence type="ECO:0000313" key="3">
    <source>
        <dbReference type="EMBL" id="SMO52306.1"/>
    </source>
</evidence>
<reference evidence="3 4" key="1">
    <citation type="submission" date="2017-05" db="EMBL/GenBank/DDBJ databases">
        <authorList>
            <person name="Varghese N."/>
            <person name="Submissions S."/>
        </authorList>
    </citation>
    <scope>NUCLEOTIDE SEQUENCE [LARGE SCALE GENOMIC DNA]</scope>
    <source>
        <strain evidence="3 4">DSM 19382</strain>
    </source>
</reference>
<accession>A0A521BYQ3</accession>